<keyword evidence="1" id="KW-0614">Plasmid</keyword>
<proteinExistence type="predicted"/>
<evidence type="ECO:0000313" key="1">
    <source>
        <dbReference type="EMBL" id="APW48870.1"/>
    </source>
</evidence>
<gene>
    <name evidence="1" type="ORF">BAA96_1p0165</name>
</gene>
<reference evidence="1" key="1">
    <citation type="journal article" date="2016" name="Biomed. Res. Int.">
        <title>Resistance of Permafrost and Modern Acinetobacter lwoffii Strains to Heavy Metals and Arsenic Revealed by Genome Analysis.</title>
        <authorList>
            <person name="Mindlin S."/>
            <person name="Petrenko A."/>
            <person name="Kurakov A."/>
            <person name="Beletsky A."/>
            <person name="Mardanov A."/>
            <person name="Petrova M."/>
        </authorList>
    </citation>
    <scope>NUCLEOTIDE SEQUENCE</scope>
    <source>
        <strain evidence="1">ED23-35</strain>
        <plasmid evidence="1">pALWED1.1</plasmid>
    </source>
</reference>
<dbReference type="EMBL" id="KX426227">
    <property type="protein sequence ID" value="APW48870.1"/>
    <property type="molecule type" value="Genomic_DNA"/>
</dbReference>
<dbReference type="AlphaFoldDB" id="A0A1P8KGR0"/>
<geneLocation type="plasmid" evidence="1">
    <name>pALWED1.1</name>
</geneLocation>
<accession>A0A1P8KGR0</accession>
<protein>
    <submittedName>
        <fullName evidence="1">Uncharacterized protein</fullName>
    </submittedName>
</protein>
<name>A0A1P8KGR0_ACILW</name>
<organism evidence="1">
    <name type="scientific">Acinetobacter lwoffii</name>
    <dbReference type="NCBI Taxonomy" id="28090"/>
    <lineage>
        <taxon>Bacteria</taxon>
        <taxon>Pseudomonadati</taxon>
        <taxon>Pseudomonadota</taxon>
        <taxon>Gammaproteobacteria</taxon>
        <taxon>Moraxellales</taxon>
        <taxon>Moraxellaceae</taxon>
        <taxon>Acinetobacter</taxon>
    </lineage>
</organism>
<sequence>MYHICDDHIDVLKNKYRYFMCNSNPLEESSNNSDLVDFDSELDITTGFNSDFKEDFIWNVDTDSKKDS</sequence>